<feature type="region of interest" description="Disordered" evidence="4">
    <location>
        <begin position="1"/>
        <end position="21"/>
    </location>
</feature>
<evidence type="ECO:0000259" key="5">
    <source>
        <dbReference type="PROSITE" id="PS50600"/>
    </source>
</evidence>
<feature type="compositionally biased region" description="Acidic residues" evidence="4">
    <location>
        <begin position="118"/>
        <end position="128"/>
    </location>
</feature>
<feature type="compositionally biased region" description="Polar residues" evidence="4">
    <location>
        <begin position="324"/>
        <end position="338"/>
    </location>
</feature>
<dbReference type="InterPro" id="IPR038765">
    <property type="entry name" value="Papain-like_cys_pep_sf"/>
</dbReference>
<keyword evidence="3" id="KW-0378">Hydrolase</keyword>
<evidence type="ECO:0000313" key="7">
    <source>
        <dbReference type="Proteomes" id="UP000738349"/>
    </source>
</evidence>
<dbReference type="GO" id="GO:0006508">
    <property type="term" value="P:proteolysis"/>
    <property type="evidence" value="ECO:0007669"/>
    <property type="project" value="UniProtKB-KW"/>
</dbReference>
<feature type="domain" description="Ubiquitin-like protease family profile" evidence="5">
    <location>
        <begin position="418"/>
        <end position="539"/>
    </location>
</feature>
<dbReference type="SUPFAM" id="SSF54001">
    <property type="entry name" value="Cysteine proteinases"/>
    <property type="match status" value="1"/>
</dbReference>
<dbReference type="GO" id="GO:0019783">
    <property type="term" value="F:ubiquitin-like protein peptidase activity"/>
    <property type="evidence" value="ECO:0007669"/>
    <property type="project" value="UniProtKB-ARBA"/>
</dbReference>
<evidence type="ECO:0000256" key="3">
    <source>
        <dbReference type="ARBA" id="ARBA00022801"/>
    </source>
</evidence>
<dbReference type="AlphaFoldDB" id="A0A9P9I841"/>
<accession>A0A9P9I841</accession>
<evidence type="ECO:0000256" key="2">
    <source>
        <dbReference type="ARBA" id="ARBA00022670"/>
    </source>
</evidence>
<sequence length="539" mass="59550">MMGSTPVLDSDYVSVTSRRPGQRRARIGFIHQHSWQQQDAVATTNIALNAMDKEGADQQQHHHGEADVPPTTRNTTLLTAVKVEVEDTAQVQVQHKVGGNGHDDDKSPLAAVDRHNDNDDDNTTVDDPNEPHSSLGKRKLKRFLSDLIDQSPRPTDGANLASFVQSRLRELQDKETQSRVLDKLPPQMPKIRAANQIAQMHRHNKNRSLLRREAHLRFLDEAWGGRQSWAPPDRLRNTDTLGINHITAIVSLTRAAQQGSVALADLWRPGGELYEAACKGHDGRLTKAKAVQAYNAVKARIGTAQAVDDSPGGPWLPPSENEDNNNSVDASPDASSELPSPEVGRHYSPSPFCRDLSGLLDDDDDDDDNISERCEIASLAHSEGLPVYLDFDATGNEVGRLHVLETQTLVPPLLPCASRTTTQNMPAISKAQQQLSDNMRLTDDVLELLARCVAQSSLTPAATILDPLWFTPDPEDNRMRTRLPRSVGQEDVYIPLHHSSGSPHWSLAVLSQHNGVLEHYDSLRCSHRDNAVKESFQIL</sequence>
<reference evidence="6" key="1">
    <citation type="journal article" date="2021" name="Nat. Commun.">
        <title>Genetic determinants of endophytism in the Arabidopsis root mycobiome.</title>
        <authorList>
            <person name="Mesny F."/>
            <person name="Miyauchi S."/>
            <person name="Thiergart T."/>
            <person name="Pickel B."/>
            <person name="Atanasova L."/>
            <person name="Karlsson M."/>
            <person name="Huettel B."/>
            <person name="Barry K.W."/>
            <person name="Haridas S."/>
            <person name="Chen C."/>
            <person name="Bauer D."/>
            <person name="Andreopoulos W."/>
            <person name="Pangilinan J."/>
            <person name="LaButti K."/>
            <person name="Riley R."/>
            <person name="Lipzen A."/>
            <person name="Clum A."/>
            <person name="Drula E."/>
            <person name="Henrissat B."/>
            <person name="Kohler A."/>
            <person name="Grigoriev I.V."/>
            <person name="Martin F.M."/>
            <person name="Hacquard S."/>
        </authorList>
    </citation>
    <scope>NUCLEOTIDE SEQUENCE</scope>
    <source>
        <strain evidence="6">MPI-CAGE-AT-0147</strain>
    </source>
</reference>
<protein>
    <recommendedName>
        <fullName evidence="5">Ubiquitin-like protease family profile domain-containing protein</fullName>
    </recommendedName>
</protein>
<dbReference type="Proteomes" id="UP000738349">
    <property type="component" value="Unassembled WGS sequence"/>
</dbReference>
<organism evidence="6 7">
    <name type="scientific">Dactylonectria macrodidyma</name>
    <dbReference type="NCBI Taxonomy" id="307937"/>
    <lineage>
        <taxon>Eukaryota</taxon>
        <taxon>Fungi</taxon>
        <taxon>Dikarya</taxon>
        <taxon>Ascomycota</taxon>
        <taxon>Pezizomycotina</taxon>
        <taxon>Sordariomycetes</taxon>
        <taxon>Hypocreomycetidae</taxon>
        <taxon>Hypocreales</taxon>
        <taxon>Nectriaceae</taxon>
        <taxon>Dactylonectria</taxon>
    </lineage>
</organism>
<dbReference type="InterPro" id="IPR003653">
    <property type="entry name" value="Peptidase_C48_C"/>
</dbReference>
<dbReference type="EMBL" id="JAGMUV010000048">
    <property type="protein sequence ID" value="KAH7109939.1"/>
    <property type="molecule type" value="Genomic_DNA"/>
</dbReference>
<feature type="compositionally biased region" description="Basic and acidic residues" evidence="4">
    <location>
        <begin position="54"/>
        <end position="66"/>
    </location>
</feature>
<evidence type="ECO:0000256" key="1">
    <source>
        <dbReference type="ARBA" id="ARBA00005234"/>
    </source>
</evidence>
<keyword evidence="7" id="KW-1185">Reference proteome</keyword>
<evidence type="ECO:0000313" key="6">
    <source>
        <dbReference type="EMBL" id="KAH7109939.1"/>
    </source>
</evidence>
<feature type="region of interest" description="Disordered" evidence="4">
    <location>
        <begin position="94"/>
        <end position="136"/>
    </location>
</feature>
<evidence type="ECO:0000256" key="4">
    <source>
        <dbReference type="SAM" id="MobiDB-lite"/>
    </source>
</evidence>
<feature type="compositionally biased region" description="Basic and acidic residues" evidence="4">
    <location>
        <begin position="101"/>
        <end position="117"/>
    </location>
</feature>
<comment type="caution">
    <text evidence="6">The sequence shown here is derived from an EMBL/GenBank/DDBJ whole genome shotgun (WGS) entry which is preliminary data.</text>
</comment>
<dbReference type="PROSITE" id="PS50600">
    <property type="entry name" value="ULP_PROTEASE"/>
    <property type="match status" value="1"/>
</dbReference>
<keyword evidence="2" id="KW-0645">Protease</keyword>
<gene>
    <name evidence="6" type="ORF">EDB81DRAFT_374471</name>
</gene>
<name>A0A9P9I841_9HYPO</name>
<comment type="similarity">
    <text evidence="1">Belongs to the peptidase C48 family.</text>
</comment>
<dbReference type="GO" id="GO:0008234">
    <property type="term" value="F:cysteine-type peptidase activity"/>
    <property type="evidence" value="ECO:0007669"/>
    <property type="project" value="InterPro"/>
</dbReference>
<feature type="region of interest" description="Disordered" evidence="4">
    <location>
        <begin position="54"/>
        <end position="73"/>
    </location>
</feature>
<proteinExistence type="inferred from homology"/>
<dbReference type="OrthoDB" id="5085208at2759"/>
<dbReference type="Gene3D" id="3.40.395.10">
    <property type="entry name" value="Adenoviral Proteinase, Chain A"/>
    <property type="match status" value="1"/>
</dbReference>
<feature type="region of interest" description="Disordered" evidence="4">
    <location>
        <begin position="305"/>
        <end position="350"/>
    </location>
</feature>